<dbReference type="EMBL" id="BMIQ01000001">
    <property type="protein sequence ID" value="GGD95328.1"/>
    <property type="molecule type" value="Genomic_DNA"/>
</dbReference>
<organism evidence="2 3">
    <name type="scientific">Aureimonas endophytica</name>
    <dbReference type="NCBI Taxonomy" id="2027858"/>
    <lineage>
        <taxon>Bacteria</taxon>
        <taxon>Pseudomonadati</taxon>
        <taxon>Pseudomonadota</taxon>
        <taxon>Alphaproteobacteria</taxon>
        <taxon>Hyphomicrobiales</taxon>
        <taxon>Aurantimonadaceae</taxon>
        <taxon>Aureimonas</taxon>
    </lineage>
</organism>
<name>A0A916ZG05_9HYPH</name>
<accession>A0A916ZG05</accession>
<gene>
    <name evidence="2" type="ORF">GCM10011390_12620</name>
</gene>
<comment type="caution">
    <text evidence="2">The sequence shown here is derived from an EMBL/GenBank/DDBJ whole genome shotgun (WGS) entry which is preliminary data.</text>
</comment>
<feature type="compositionally biased region" description="Basic and acidic residues" evidence="1">
    <location>
        <begin position="75"/>
        <end position="84"/>
    </location>
</feature>
<dbReference type="AlphaFoldDB" id="A0A916ZG05"/>
<keyword evidence="3" id="KW-1185">Reference proteome</keyword>
<reference evidence="2" key="2">
    <citation type="submission" date="2020-09" db="EMBL/GenBank/DDBJ databases">
        <authorList>
            <person name="Sun Q."/>
            <person name="Zhou Y."/>
        </authorList>
    </citation>
    <scope>NUCLEOTIDE SEQUENCE</scope>
    <source>
        <strain evidence="2">CGMCC 1.15367</strain>
    </source>
</reference>
<evidence type="ECO:0000313" key="2">
    <source>
        <dbReference type="EMBL" id="GGD95328.1"/>
    </source>
</evidence>
<reference evidence="2" key="1">
    <citation type="journal article" date="2014" name="Int. J. Syst. Evol. Microbiol.">
        <title>Complete genome sequence of Corynebacterium casei LMG S-19264T (=DSM 44701T), isolated from a smear-ripened cheese.</title>
        <authorList>
            <consortium name="US DOE Joint Genome Institute (JGI-PGF)"/>
            <person name="Walter F."/>
            <person name="Albersmeier A."/>
            <person name="Kalinowski J."/>
            <person name="Ruckert C."/>
        </authorList>
    </citation>
    <scope>NUCLEOTIDE SEQUENCE</scope>
    <source>
        <strain evidence="2">CGMCC 1.15367</strain>
    </source>
</reference>
<feature type="region of interest" description="Disordered" evidence="1">
    <location>
        <begin position="75"/>
        <end position="95"/>
    </location>
</feature>
<dbReference type="Proteomes" id="UP000644699">
    <property type="component" value="Unassembled WGS sequence"/>
</dbReference>
<evidence type="ECO:0000313" key="3">
    <source>
        <dbReference type="Proteomes" id="UP000644699"/>
    </source>
</evidence>
<proteinExistence type="predicted"/>
<sequence>MAASDFVQVAGATKAVIDPVDTDHRPEPRLMKTILAALAGLTAALALTAPASAENGWFDAPVPYVQARDHGWGGGGDWRDRGDWQQRPGRWDEDDDALTERQIARRVMREGFVRIVDIDRRRDRYIVTAVRPNGALVRLALDAYDGEVIARERIGWAAGDRGPDRFDRRPANGITFDLGSGTLGIYSR</sequence>
<evidence type="ECO:0000256" key="1">
    <source>
        <dbReference type="SAM" id="MobiDB-lite"/>
    </source>
</evidence>
<protein>
    <submittedName>
        <fullName evidence="2">Uncharacterized protein</fullName>
    </submittedName>
</protein>